<evidence type="ECO:0000256" key="9">
    <source>
        <dbReference type="ARBA" id="ARBA00047913"/>
    </source>
</evidence>
<organism evidence="12 13">
    <name type="scientific">Candidatus Shapirobacteria bacterium CG07_land_8_20_14_0_80_39_12</name>
    <dbReference type="NCBI Taxonomy" id="1974480"/>
    <lineage>
        <taxon>Bacteria</taxon>
        <taxon>Candidatus Shapironibacteriota</taxon>
    </lineage>
</organism>
<comment type="caution">
    <text evidence="12">The sequence shown here is derived from an EMBL/GenBank/DDBJ whole genome shotgun (WGS) entry which is preliminary data.</text>
</comment>
<dbReference type="HAMAP" id="MF_00121">
    <property type="entry name" value="GatB"/>
    <property type="match status" value="1"/>
</dbReference>
<comment type="function">
    <text evidence="7 10">Allows the formation of correctly charged Asn-tRNA(Asn) or Gln-tRNA(Gln) through the transamidation of misacylated Asp-tRNA(Asn) or Glu-tRNA(Gln) in organisms which lack either or both of asparaginyl-tRNA or glutaminyl-tRNA synthetases. The reaction takes place in the presence of glutamine and ATP through an activated phospho-Asp-tRNA(Asn) or phospho-Glu-tRNA(Gln).</text>
</comment>
<dbReference type="PROSITE" id="PS01234">
    <property type="entry name" value="GATB"/>
    <property type="match status" value="1"/>
</dbReference>
<dbReference type="NCBIfam" id="TIGR00133">
    <property type="entry name" value="gatB"/>
    <property type="match status" value="1"/>
</dbReference>
<dbReference type="InterPro" id="IPR003789">
    <property type="entry name" value="Asn/Gln_tRNA_amidoTrase-B-like"/>
</dbReference>
<dbReference type="InterPro" id="IPR017959">
    <property type="entry name" value="Asn/Gln-tRNA_amidoTrfase_suB/E"/>
</dbReference>
<dbReference type="GO" id="GO:0006412">
    <property type="term" value="P:translation"/>
    <property type="evidence" value="ECO:0007669"/>
    <property type="project" value="UniProtKB-UniRule"/>
</dbReference>
<reference evidence="13" key="1">
    <citation type="submission" date="2017-09" db="EMBL/GenBank/DDBJ databases">
        <title>Depth-based differentiation of microbial function through sediment-hosted aquifers and enrichment of novel symbionts in the deep terrestrial subsurface.</title>
        <authorList>
            <person name="Probst A.J."/>
            <person name="Ladd B."/>
            <person name="Jarett J.K."/>
            <person name="Geller-Mcgrath D.E."/>
            <person name="Sieber C.M.K."/>
            <person name="Emerson J.B."/>
            <person name="Anantharaman K."/>
            <person name="Thomas B.C."/>
            <person name="Malmstrom R."/>
            <person name="Stieglmeier M."/>
            <person name="Klingl A."/>
            <person name="Woyke T."/>
            <person name="Ryan C.M."/>
            <person name="Banfield J.F."/>
        </authorList>
    </citation>
    <scope>NUCLEOTIDE SEQUENCE [LARGE SCALE GENOMIC DNA]</scope>
</reference>
<keyword evidence="12" id="KW-0808">Transferase</keyword>
<dbReference type="GO" id="GO:0050567">
    <property type="term" value="F:glutaminyl-tRNA synthase (glutamine-hydrolyzing) activity"/>
    <property type="evidence" value="ECO:0007669"/>
    <property type="project" value="UniProtKB-UniRule"/>
</dbReference>
<dbReference type="InterPro" id="IPR017958">
    <property type="entry name" value="Gln-tRNA_amidoTrfase_suB_CS"/>
</dbReference>
<dbReference type="GO" id="GO:0005524">
    <property type="term" value="F:ATP binding"/>
    <property type="evidence" value="ECO:0007669"/>
    <property type="project" value="UniProtKB-KW"/>
</dbReference>
<dbReference type="InterPro" id="IPR023168">
    <property type="entry name" value="GatB_Yqey_C_2"/>
</dbReference>
<dbReference type="EMBL" id="PEXA01000029">
    <property type="protein sequence ID" value="PIU33278.1"/>
    <property type="molecule type" value="Genomic_DNA"/>
</dbReference>
<keyword evidence="4 10" id="KW-0547">Nucleotide-binding</keyword>
<comment type="catalytic activity">
    <reaction evidence="8 10">
        <text>L-aspartyl-tRNA(Asn) + L-glutamine + ATP + H2O = L-asparaginyl-tRNA(Asn) + L-glutamate + ADP + phosphate + 2 H(+)</text>
        <dbReference type="Rhea" id="RHEA:14513"/>
        <dbReference type="Rhea" id="RHEA-COMP:9674"/>
        <dbReference type="Rhea" id="RHEA-COMP:9677"/>
        <dbReference type="ChEBI" id="CHEBI:15377"/>
        <dbReference type="ChEBI" id="CHEBI:15378"/>
        <dbReference type="ChEBI" id="CHEBI:29985"/>
        <dbReference type="ChEBI" id="CHEBI:30616"/>
        <dbReference type="ChEBI" id="CHEBI:43474"/>
        <dbReference type="ChEBI" id="CHEBI:58359"/>
        <dbReference type="ChEBI" id="CHEBI:78515"/>
        <dbReference type="ChEBI" id="CHEBI:78516"/>
        <dbReference type="ChEBI" id="CHEBI:456216"/>
    </reaction>
</comment>
<evidence type="ECO:0000256" key="7">
    <source>
        <dbReference type="ARBA" id="ARBA00024799"/>
    </source>
</evidence>
<evidence type="ECO:0000256" key="1">
    <source>
        <dbReference type="ARBA" id="ARBA00005306"/>
    </source>
</evidence>
<comment type="subunit">
    <text evidence="2 10">Heterotrimer of A, B and C subunits.</text>
</comment>
<name>A0A2M6YQ59_9BACT</name>
<proteinExistence type="inferred from homology"/>
<evidence type="ECO:0000259" key="11">
    <source>
        <dbReference type="SMART" id="SM00845"/>
    </source>
</evidence>
<comment type="catalytic activity">
    <reaction evidence="9 10">
        <text>L-glutamyl-tRNA(Gln) + L-glutamine + ATP + H2O = L-glutaminyl-tRNA(Gln) + L-glutamate + ADP + phosphate + H(+)</text>
        <dbReference type="Rhea" id="RHEA:17521"/>
        <dbReference type="Rhea" id="RHEA-COMP:9681"/>
        <dbReference type="Rhea" id="RHEA-COMP:9684"/>
        <dbReference type="ChEBI" id="CHEBI:15377"/>
        <dbReference type="ChEBI" id="CHEBI:15378"/>
        <dbReference type="ChEBI" id="CHEBI:29985"/>
        <dbReference type="ChEBI" id="CHEBI:30616"/>
        <dbReference type="ChEBI" id="CHEBI:43474"/>
        <dbReference type="ChEBI" id="CHEBI:58359"/>
        <dbReference type="ChEBI" id="CHEBI:78520"/>
        <dbReference type="ChEBI" id="CHEBI:78521"/>
        <dbReference type="ChEBI" id="CHEBI:456216"/>
    </reaction>
</comment>
<sequence>MLFTVFIGLEIHIELKTKSKMFCRCSTDYFGRSPNTYVCPICLGLPGALPLPNQKAIEAVVLNGLSLNCQVTKFSKFDRKNYFYPDLPKGYQISQYDLPLCQKGEFLSIKIRRVHLEEDTGKLVHETIDNEKVSLIDFNRSGLPLMEIVTEPDLRSAVQTKEFLKKLQQLVRCLGVADADMEKGQMRCEPTVNLEIVKNKRKYYTPLVEIKNINSFRFVGKAIEYEIKRQLEEFNQTGIEKQAGNKTTRGWDEKNQKTVLQREKEEAADYRYFPEPDIPPIRLTNSQIEAIKNKIPELPEAKVVNLEKLDLSEYQAELLSRSDKNIQMLEDAIKISEKIKVKISPSKAADLIINKKANTPQEIVNRLTTKKPSMNKNELVSICETVVKDNPSVVEQFKKGKETVIEFLVGQIMAKTKGQANPQQIREVLREKLKLHATRSGA</sequence>
<dbReference type="FunFam" id="1.10.10.410:FF:000001">
    <property type="entry name" value="Aspartyl/glutamyl-tRNA(Asn/Gln) amidotransferase subunit B"/>
    <property type="match status" value="1"/>
</dbReference>
<evidence type="ECO:0000256" key="3">
    <source>
        <dbReference type="ARBA" id="ARBA00022598"/>
    </source>
</evidence>
<dbReference type="PANTHER" id="PTHR11659:SF0">
    <property type="entry name" value="GLUTAMYL-TRNA(GLN) AMIDOTRANSFERASE SUBUNIT B, MITOCHONDRIAL"/>
    <property type="match status" value="1"/>
</dbReference>
<comment type="similarity">
    <text evidence="1 10">Belongs to the GatB/GatE family. GatB subfamily.</text>
</comment>
<evidence type="ECO:0000256" key="2">
    <source>
        <dbReference type="ARBA" id="ARBA00011123"/>
    </source>
</evidence>
<dbReference type="PANTHER" id="PTHR11659">
    <property type="entry name" value="GLUTAMYL-TRNA GLN AMIDOTRANSFERASE SUBUNIT B MITOCHONDRIAL AND PROKARYOTIC PET112-RELATED"/>
    <property type="match status" value="1"/>
</dbReference>
<dbReference type="AlphaFoldDB" id="A0A2M6YQ59"/>
<feature type="domain" description="Asn/Gln amidotransferase" evidence="11">
    <location>
        <begin position="286"/>
        <end position="433"/>
    </location>
</feature>
<evidence type="ECO:0000256" key="5">
    <source>
        <dbReference type="ARBA" id="ARBA00022840"/>
    </source>
</evidence>
<evidence type="ECO:0000256" key="6">
    <source>
        <dbReference type="ARBA" id="ARBA00022917"/>
    </source>
</evidence>
<dbReference type="Gene3D" id="1.10.10.410">
    <property type="match status" value="1"/>
</dbReference>
<dbReference type="GO" id="GO:0070681">
    <property type="term" value="P:glutaminyl-tRNAGln biosynthesis via transamidation"/>
    <property type="evidence" value="ECO:0007669"/>
    <property type="project" value="TreeGrafter"/>
</dbReference>
<dbReference type="SUPFAM" id="SSF89095">
    <property type="entry name" value="GatB/YqeY motif"/>
    <property type="match status" value="1"/>
</dbReference>
<dbReference type="GO" id="GO:0050566">
    <property type="term" value="F:asparaginyl-tRNA synthase (glutamine-hydrolyzing) activity"/>
    <property type="evidence" value="ECO:0007669"/>
    <property type="project" value="RHEA"/>
</dbReference>
<evidence type="ECO:0000256" key="10">
    <source>
        <dbReference type="HAMAP-Rule" id="MF_00121"/>
    </source>
</evidence>
<dbReference type="GO" id="GO:0016740">
    <property type="term" value="F:transferase activity"/>
    <property type="evidence" value="ECO:0007669"/>
    <property type="project" value="UniProtKB-KW"/>
</dbReference>
<evidence type="ECO:0000256" key="8">
    <source>
        <dbReference type="ARBA" id="ARBA00047380"/>
    </source>
</evidence>
<gene>
    <name evidence="10" type="primary">gatB</name>
    <name evidence="12" type="ORF">COT04_00910</name>
</gene>
<dbReference type="InterPro" id="IPR004413">
    <property type="entry name" value="GatB"/>
</dbReference>
<dbReference type="InterPro" id="IPR006075">
    <property type="entry name" value="Asn/Gln-tRNA_Trfase_suB/E_cat"/>
</dbReference>
<dbReference type="Proteomes" id="UP000229559">
    <property type="component" value="Unassembled WGS sequence"/>
</dbReference>
<dbReference type="InterPro" id="IPR018027">
    <property type="entry name" value="Asn/Gln_amidotransferase"/>
</dbReference>
<keyword evidence="3 10" id="KW-0436">Ligase</keyword>
<dbReference type="EC" id="6.3.5.-" evidence="10"/>
<dbReference type="NCBIfam" id="NF004012">
    <property type="entry name" value="PRK05477.1-2"/>
    <property type="match status" value="1"/>
</dbReference>
<evidence type="ECO:0000313" key="13">
    <source>
        <dbReference type="Proteomes" id="UP000229559"/>
    </source>
</evidence>
<dbReference type="SUPFAM" id="SSF55931">
    <property type="entry name" value="Glutamine synthetase/guanido kinase"/>
    <property type="match status" value="1"/>
</dbReference>
<keyword evidence="6 10" id="KW-0648">Protein biosynthesis</keyword>
<evidence type="ECO:0000256" key="4">
    <source>
        <dbReference type="ARBA" id="ARBA00022741"/>
    </source>
</evidence>
<accession>A0A2M6YQ59</accession>
<dbReference type="Pfam" id="PF02934">
    <property type="entry name" value="GatB_N"/>
    <property type="match status" value="1"/>
</dbReference>
<dbReference type="SMART" id="SM00845">
    <property type="entry name" value="GatB_Yqey"/>
    <property type="match status" value="1"/>
</dbReference>
<dbReference type="Pfam" id="PF02637">
    <property type="entry name" value="GatB_Yqey"/>
    <property type="match status" value="1"/>
</dbReference>
<evidence type="ECO:0000313" key="12">
    <source>
        <dbReference type="EMBL" id="PIU33278.1"/>
    </source>
</evidence>
<dbReference type="InterPro" id="IPR014746">
    <property type="entry name" value="Gln_synth/guanido_kin_cat_dom"/>
</dbReference>
<protein>
    <recommendedName>
        <fullName evidence="10">Aspartyl/glutamyl-tRNA(Asn/Gln) amidotransferase subunit B</fullName>
        <shortName evidence="10">Asp/Glu-ADT subunit B</shortName>
        <ecNumber evidence="10">6.3.5.-</ecNumber>
    </recommendedName>
</protein>
<keyword evidence="5 10" id="KW-0067">ATP-binding</keyword>